<gene>
    <name evidence="3" type="ORF">PSTG_13767</name>
</gene>
<evidence type="ECO:0000256" key="2">
    <source>
        <dbReference type="SAM" id="MobiDB-lite"/>
    </source>
</evidence>
<dbReference type="Proteomes" id="UP000054564">
    <property type="component" value="Unassembled WGS sequence"/>
</dbReference>
<evidence type="ECO:0000313" key="4">
    <source>
        <dbReference type="Proteomes" id="UP000054564"/>
    </source>
</evidence>
<reference evidence="4" key="1">
    <citation type="submission" date="2014-03" db="EMBL/GenBank/DDBJ databases">
        <title>The Genome Sequence of Puccinia striiformis f. sp. tritici PST-78.</title>
        <authorList>
            <consortium name="The Broad Institute Genome Sequencing Platform"/>
            <person name="Cuomo C."/>
            <person name="Hulbert S."/>
            <person name="Chen X."/>
            <person name="Walker B."/>
            <person name="Young S.K."/>
            <person name="Zeng Q."/>
            <person name="Gargeya S."/>
            <person name="Fitzgerald M."/>
            <person name="Haas B."/>
            <person name="Abouelleil A."/>
            <person name="Alvarado L."/>
            <person name="Arachchi H.M."/>
            <person name="Berlin A.M."/>
            <person name="Chapman S.B."/>
            <person name="Goldberg J."/>
            <person name="Griggs A."/>
            <person name="Gujja S."/>
            <person name="Hansen M."/>
            <person name="Howarth C."/>
            <person name="Imamovic A."/>
            <person name="Larimer J."/>
            <person name="McCowan C."/>
            <person name="Montmayeur A."/>
            <person name="Murphy C."/>
            <person name="Neiman D."/>
            <person name="Pearson M."/>
            <person name="Priest M."/>
            <person name="Roberts A."/>
            <person name="Saif S."/>
            <person name="Shea T."/>
            <person name="Sisk P."/>
            <person name="Sykes S."/>
            <person name="Wortman J."/>
            <person name="Nusbaum C."/>
            <person name="Birren B."/>
        </authorList>
    </citation>
    <scope>NUCLEOTIDE SEQUENCE [LARGE SCALE GENOMIC DNA]</scope>
    <source>
        <strain evidence="4">race PST-78</strain>
    </source>
</reference>
<evidence type="ECO:0008006" key="5">
    <source>
        <dbReference type="Google" id="ProtNLM"/>
    </source>
</evidence>
<dbReference type="InterPro" id="IPR036875">
    <property type="entry name" value="Znf_CCHC_sf"/>
</dbReference>
<protein>
    <recommendedName>
        <fullName evidence="5">CCHC-type domain-containing protein</fullName>
    </recommendedName>
</protein>
<keyword evidence="4" id="KW-1185">Reference proteome</keyword>
<feature type="compositionally biased region" description="Low complexity" evidence="2">
    <location>
        <begin position="14"/>
        <end position="23"/>
    </location>
</feature>
<dbReference type="EMBL" id="AJIL01000152">
    <property type="protein sequence ID" value="KNE92857.1"/>
    <property type="molecule type" value="Genomic_DNA"/>
</dbReference>
<feature type="compositionally biased region" description="Pro residues" evidence="2">
    <location>
        <begin position="1"/>
        <end position="13"/>
    </location>
</feature>
<organism evidence="3 4">
    <name type="scientific">Puccinia striiformis f. sp. tritici PST-78</name>
    <dbReference type="NCBI Taxonomy" id="1165861"/>
    <lineage>
        <taxon>Eukaryota</taxon>
        <taxon>Fungi</taxon>
        <taxon>Dikarya</taxon>
        <taxon>Basidiomycota</taxon>
        <taxon>Pucciniomycotina</taxon>
        <taxon>Pucciniomycetes</taxon>
        <taxon>Pucciniales</taxon>
        <taxon>Pucciniaceae</taxon>
        <taxon>Puccinia</taxon>
    </lineage>
</organism>
<keyword evidence="1" id="KW-0507">mRNA processing</keyword>
<dbReference type="GO" id="GO:0003676">
    <property type="term" value="F:nucleic acid binding"/>
    <property type="evidence" value="ECO:0007669"/>
    <property type="project" value="InterPro"/>
</dbReference>
<feature type="region of interest" description="Disordered" evidence="2">
    <location>
        <begin position="1"/>
        <end position="70"/>
    </location>
</feature>
<dbReference type="AlphaFoldDB" id="A0A0L0V0P7"/>
<dbReference type="GO" id="GO:0008270">
    <property type="term" value="F:zinc ion binding"/>
    <property type="evidence" value="ECO:0007669"/>
    <property type="project" value="InterPro"/>
</dbReference>
<sequence length="436" mass="48700">MPTGDPPPIPPGPHSSSHASGVSTNEDHTRRNASGTGHSDVDHTMDFSLESHPAPNRSPPSSPNQKLDSPPITLLKKLAANRNNHNSTGKVKLDADMIELLMSLMESEADQKRQLQTMLEEMRHLRQRVQTIEAGQLTRPKPVPVTSYASIIAKQKSKPSPPTKSELVAARPGLTIIHAKVGTNPLKGESAEQIVRKTNEILEKMNAEVQGEQVAVKAIRILPSGDVSFYSKNRQHKEWLNKNKHEWSKQIHSDLEASPSMYQILAHGVPLEFDPASAQGKITLASDNSFLAEKIFKIRWAGGVKDPKDTRKAGSLIITLNDADLADRLVKQRCLWLNSSHHRVERFKRLPPQCFRCLRMGHFSMRCRRDPKCGHCGEGHESTRDCSKEPRPEGKICAICRDDGKERELWTGHTPFDKTCDAKATWLNSKSKNNHE</sequence>
<dbReference type="SUPFAM" id="SSF57756">
    <property type="entry name" value="Retrovirus zinc finger-like domains"/>
    <property type="match status" value="1"/>
</dbReference>
<comment type="caution">
    <text evidence="3">The sequence shown here is derived from an EMBL/GenBank/DDBJ whole genome shotgun (WGS) entry which is preliminary data.</text>
</comment>
<name>A0A0L0V0P7_9BASI</name>
<dbReference type="STRING" id="1165861.A0A0L0V0P7"/>
<evidence type="ECO:0000256" key="1">
    <source>
        <dbReference type="ARBA" id="ARBA00022664"/>
    </source>
</evidence>
<dbReference type="GO" id="GO:0006397">
    <property type="term" value="P:mRNA processing"/>
    <property type="evidence" value="ECO:0007669"/>
    <property type="project" value="UniProtKB-KW"/>
</dbReference>
<accession>A0A0L0V0P7</accession>
<evidence type="ECO:0000313" key="3">
    <source>
        <dbReference type="EMBL" id="KNE92857.1"/>
    </source>
</evidence>
<proteinExistence type="predicted"/>